<dbReference type="GO" id="GO:0009279">
    <property type="term" value="C:cell outer membrane"/>
    <property type="evidence" value="ECO:0007669"/>
    <property type="project" value="UniProtKB-SubCell"/>
</dbReference>
<dbReference type="PATRIC" id="fig|1172194.4.peg.948"/>
<dbReference type="Pfam" id="PF00593">
    <property type="entry name" value="TonB_dep_Rec_b-barrel"/>
    <property type="match status" value="1"/>
</dbReference>
<dbReference type="PANTHER" id="PTHR32552:SF81">
    <property type="entry name" value="TONB-DEPENDENT OUTER MEMBRANE RECEPTOR"/>
    <property type="match status" value="1"/>
</dbReference>
<dbReference type="PANTHER" id="PTHR32552">
    <property type="entry name" value="FERRICHROME IRON RECEPTOR-RELATED"/>
    <property type="match status" value="1"/>
</dbReference>
<keyword evidence="7" id="KW-0406">Ion transport</keyword>
<dbReference type="STRING" id="1172194.WQQ_09880"/>
<keyword evidence="4" id="KW-0410">Iron transport</keyword>
<organism evidence="16 17">
    <name type="scientific">Hydrocarboniphaga effusa AP103</name>
    <dbReference type="NCBI Taxonomy" id="1172194"/>
    <lineage>
        <taxon>Bacteria</taxon>
        <taxon>Pseudomonadati</taxon>
        <taxon>Pseudomonadota</taxon>
        <taxon>Gammaproteobacteria</taxon>
        <taxon>Nevskiales</taxon>
        <taxon>Nevskiaceae</taxon>
        <taxon>Hydrocarboniphaga</taxon>
    </lineage>
</organism>
<gene>
    <name evidence="16" type="ORF">WQQ_09880</name>
</gene>
<dbReference type="Gene3D" id="2.40.170.20">
    <property type="entry name" value="TonB-dependent receptor, beta-barrel domain"/>
    <property type="match status" value="1"/>
</dbReference>
<comment type="caution">
    <text evidence="16">The sequence shown here is derived from an EMBL/GenBank/DDBJ whole genome shotgun (WGS) entry which is preliminary data.</text>
</comment>
<keyword evidence="13" id="KW-0732">Signal</keyword>
<sequence length="832" mass="90219">MQKSSLIKAVTGVVGLLATLPAMAQVEAPMPEAAPGTQNESAIDQLAPAAAGDRAAQPGEATASFGIEEIIVTSRKRAESIQSVPLAVSAVSGDALERANVSDVSQLSTQVPSLTIVPGSSGSKAIPTFAIRGQSQQELTILADPSVPIYINDMVIERQQGVNQTLFDLESVEVLKGPQGTLFGRNSTGGAINIKANRPSKISEGYVGATFGNFGRFNTTGMVNVPITDWAQLRVAGQTTDSDGYIKDVVLDENINHEHTKAARVSLALQPAEGLDSLFTYSRFIEDDGGTGVFIQKLAPGSAAYSTSPYATALGYQGALSGEQMLADQQARGIYKTASGADQYTKISTWDIANTTTYELNDNLSVKNIAGYRRVTGGNFDDIDGMPIPFFQIARDYDFKQWSEEFQLSGNTETLNWIVGAYYFNEKGGTKDYSITLKPATTSPGNQIPQPHPNRFPGWSLTWPTGENTSKSVFAQATQKLDPLLEGLALTVGARYTWDERIARVRNRSGNSTNPDGPEVCRFSRDLDGDGTDETPAGQVPIADCDVSFKKDFSEPTYNISLDYQVTKQNLVYLAHRRGYRTGGFGARAATQSALSETYDAEIVTDFELGTKNDFTVAGRPLRVNLAAFYSDYKDIQRLLTDPNTNPPQTVPVNAGKATIKGGELELTFMPTDHLTLSGFYSYVNAGYDEFLDCGVDADPNTPGVQCTDRKDQPFARAPKNIYSITARYDLPVDSRIGAPGVQLNYYHTDGFSSNDSYHPEQAVSGWNLMNLRADWTSVMGSSWNVGMSVNNLLDKEYVLPVGDVYTSSIIGVVSRTPGAPRTYLFDVRYNF</sequence>
<dbReference type="EMBL" id="AKGD01000001">
    <property type="protein sequence ID" value="EIT70851.1"/>
    <property type="molecule type" value="Genomic_DNA"/>
</dbReference>
<evidence type="ECO:0000256" key="8">
    <source>
        <dbReference type="ARBA" id="ARBA00023077"/>
    </source>
</evidence>
<evidence type="ECO:0000256" key="3">
    <source>
        <dbReference type="ARBA" id="ARBA00022452"/>
    </source>
</evidence>
<keyword evidence="8 12" id="KW-0798">TonB box</keyword>
<keyword evidence="2 11" id="KW-0813">Transport</keyword>
<keyword evidence="9 11" id="KW-0472">Membrane</keyword>
<keyword evidence="17" id="KW-1185">Reference proteome</keyword>
<feature type="domain" description="TonB-dependent receptor-like beta-barrel" evidence="14">
    <location>
        <begin position="306"/>
        <end position="793"/>
    </location>
</feature>
<dbReference type="Proteomes" id="UP000003704">
    <property type="component" value="Unassembled WGS sequence"/>
</dbReference>
<feature type="signal peptide" evidence="13">
    <location>
        <begin position="1"/>
        <end position="24"/>
    </location>
</feature>
<evidence type="ECO:0000256" key="12">
    <source>
        <dbReference type="RuleBase" id="RU003357"/>
    </source>
</evidence>
<comment type="similarity">
    <text evidence="11 12">Belongs to the TonB-dependent receptor family.</text>
</comment>
<feature type="domain" description="TonB-dependent receptor plug" evidence="15">
    <location>
        <begin position="81"/>
        <end position="191"/>
    </location>
</feature>
<evidence type="ECO:0000256" key="9">
    <source>
        <dbReference type="ARBA" id="ARBA00023136"/>
    </source>
</evidence>
<protein>
    <recommendedName>
        <fullName evidence="18">TonB-dependent receptor</fullName>
    </recommendedName>
</protein>
<dbReference type="InterPro" id="IPR036942">
    <property type="entry name" value="Beta-barrel_TonB_sf"/>
</dbReference>
<evidence type="ECO:0000313" key="16">
    <source>
        <dbReference type="EMBL" id="EIT70851.1"/>
    </source>
</evidence>
<keyword evidence="5 11" id="KW-0812">Transmembrane</keyword>
<feature type="chain" id="PRO_5003713776" description="TonB-dependent receptor" evidence="13">
    <location>
        <begin position="25"/>
        <end position="832"/>
    </location>
</feature>
<proteinExistence type="inferred from homology"/>
<evidence type="ECO:0000313" key="17">
    <source>
        <dbReference type="Proteomes" id="UP000003704"/>
    </source>
</evidence>
<dbReference type="InterPro" id="IPR039426">
    <property type="entry name" value="TonB-dep_rcpt-like"/>
</dbReference>
<dbReference type="InterPro" id="IPR000531">
    <property type="entry name" value="Beta-barrel_TonB"/>
</dbReference>
<dbReference type="PROSITE" id="PS52016">
    <property type="entry name" value="TONB_DEPENDENT_REC_3"/>
    <property type="match status" value="1"/>
</dbReference>
<keyword evidence="3 11" id="KW-1134">Transmembrane beta strand</keyword>
<evidence type="ECO:0000259" key="15">
    <source>
        <dbReference type="Pfam" id="PF07715"/>
    </source>
</evidence>
<evidence type="ECO:0000256" key="1">
    <source>
        <dbReference type="ARBA" id="ARBA00004571"/>
    </source>
</evidence>
<evidence type="ECO:0000256" key="10">
    <source>
        <dbReference type="ARBA" id="ARBA00023237"/>
    </source>
</evidence>
<evidence type="ECO:0000256" key="11">
    <source>
        <dbReference type="PROSITE-ProRule" id="PRU01360"/>
    </source>
</evidence>
<evidence type="ECO:0000256" key="6">
    <source>
        <dbReference type="ARBA" id="ARBA00023004"/>
    </source>
</evidence>
<keyword evidence="6" id="KW-0408">Iron</keyword>
<evidence type="ECO:0000259" key="14">
    <source>
        <dbReference type="Pfam" id="PF00593"/>
    </source>
</evidence>
<dbReference type="AlphaFoldDB" id="I8I3Z1"/>
<dbReference type="SUPFAM" id="SSF56935">
    <property type="entry name" value="Porins"/>
    <property type="match status" value="1"/>
</dbReference>
<evidence type="ECO:0000256" key="2">
    <source>
        <dbReference type="ARBA" id="ARBA00022448"/>
    </source>
</evidence>
<evidence type="ECO:0000256" key="13">
    <source>
        <dbReference type="SAM" id="SignalP"/>
    </source>
</evidence>
<reference evidence="16 17" key="1">
    <citation type="journal article" date="2012" name="J. Bacteriol.">
        <title>Genome Sequence of n-Alkane-Degrading Hydrocarboniphaga effusa Strain AP103T (ATCC BAA-332T).</title>
        <authorList>
            <person name="Chang H.K."/>
            <person name="Zylstra G.J."/>
            <person name="Chae J.C."/>
        </authorList>
    </citation>
    <scope>NUCLEOTIDE SEQUENCE [LARGE SCALE GENOMIC DNA]</scope>
    <source>
        <strain evidence="16 17">AP103</strain>
    </source>
</reference>
<dbReference type="GO" id="GO:0006826">
    <property type="term" value="P:iron ion transport"/>
    <property type="evidence" value="ECO:0007669"/>
    <property type="project" value="UniProtKB-KW"/>
</dbReference>
<keyword evidence="10 11" id="KW-0998">Cell outer membrane</keyword>
<evidence type="ECO:0008006" key="18">
    <source>
        <dbReference type="Google" id="ProtNLM"/>
    </source>
</evidence>
<accession>I8I3Z1</accession>
<dbReference type="Pfam" id="PF07715">
    <property type="entry name" value="Plug"/>
    <property type="match status" value="1"/>
</dbReference>
<comment type="subcellular location">
    <subcellularLocation>
        <location evidence="1 11">Cell outer membrane</location>
        <topology evidence="1 11">Multi-pass membrane protein</topology>
    </subcellularLocation>
</comment>
<dbReference type="OrthoDB" id="127311at2"/>
<evidence type="ECO:0000256" key="7">
    <source>
        <dbReference type="ARBA" id="ARBA00023065"/>
    </source>
</evidence>
<name>I8I3Z1_9GAMM</name>
<evidence type="ECO:0000256" key="5">
    <source>
        <dbReference type="ARBA" id="ARBA00022692"/>
    </source>
</evidence>
<evidence type="ECO:0000256" key="4">
    <source>
        <dbReference type="ARBA" id="ARBA00022496"/>
    </source>
</evidence>
<dbReference type="InterPro" id="IPR012910">
    <property type="entry name" value="Plug_dom"/>
</dbReference>